<proteinExistence type="predicted"/>
<gene>
    <name evidence="2" type="ORF">A2756_02580</name>
</gene>
<reference evidence="2 3" key="1">
    <citation type="journal article" date="2016" name="Nat. Commun.">
        <title>Thousands of microbial genomes shed light on interconnected biogeochemical processes in an aquifer system.</title>
        <authorList>
            <person name="Anantharaman K."/>
            <person name="Brown C.T."/>
            <person name="Hug L.A."/>
            <person name="Sharon I."/>
            <person name="Castelle C.J."/>
            <person name="Probst A.J."/>
            <person name="Thomas B.C."/>
            <person name="Singh A."/>
            <person name="Wilkins M.J."/>
            <person name="Karaoz U."/>
            <person name="Brodie E.L."/>
            <person name="Williams K.H."/>
            <person name="Hubbard S.S."/>
            <person name="Banfield J.F."/>
        </authorList>
    </citation>
    <scope>NUCLEOTIDE SEQUENCE [LARGE SCALE GENOMIC DNA]</scope>
</reference>
<organism evidence="2 3">
    <name type="scientific">Candidatus Ryanbacteria bacterium RIFCSPHIGHO2_01_FULL_48_27</name>
    <dbReference type="NCBI Taxonomy" id="1802115"/>
    <lineage>
        <taxon>Bacteria</taxon>
        <taxon>Candidatus Ryaniibacteriota</taxon>
    </lineage>
</organism>
<dbReference type="STRING" id="1802115.A2756_02580"/>
<evidence type="ECO:0000256" key="1">
    <source>
        <dbReference type="SAM" id="Phobius"/>
    </source>
</evidence>
<accession>A0A1G2G708</accession>
<dbReference type="AlphaFoldDB" id="A0A1G2G708"/>
<keyword evidence="1" id="KW-1133">Transmembrane helix</keyword>
<protein>
    <submittedName>
        <fullName evidence="2">Uncharacterized protein</fullName>
    </submittedName>
</protein>
<feature type="transmembrane region" description="Helical" evidence="1">
    <location>
        <begin position="76"/>
        <end position="101"/>
    </location>
</feature>
<keyword evidence="1" id="KW-0472">Membrane</keyword>
<feature type="transmembrane region" description="Helical" evidence="1">
    <location>
        <begin position="31"/>
        <end position="56"/>
    </location>
</feature>
<name>A0A1G2G708_9BACT</name>
<dbReference type="Proteomes" id="UP000177785">
    <property type="component" value="Unassembled WGS sequence"/>
</dbReference>
<sequence length="255" mass="29395">MYNEAGKNYIREQILSAIKDGRIKMRPRWHFVLQASLLATGGMIVSLAVLYLASFIVFTLRETGAWFVPAFGWRGWYVFLLSLPWLLVLLSILFVVILEILVRHYAFSYRRPLLYSALGVLFVVVIGSIIIDQARVHDRLFRTARSGRLPFAGPLYREFGTAQLRMVHRGQVARITDRGFAIQNIGGEILFIIVTPETRFPRGMDFGEGDTVVVFGDRDDRAVRAFGVRKIEEELYENMPHLERRRPFRLPVFSQ</sequence>
<evidence type="ECO:0000313" key="2">
    <source>
        <dbReference type="EMBL" id="OGZ45770.1"/>
    </source>
</evidence>
<evidence type="ECO:0000313" key="3">
    <source>
        <dbReference type="Proteomes" id="UP000177785"/>
    </source>
</evidence>
<keyword evidence="1" id="KW-0812">Transmembrane</keyword>
<feature type="transmembrane region" description="Helical" evidence="1">
    <location>
        <begin position="113"/>
        <end position="131"/>
    </location>
</feature>
<dbReference type="EMBL" id="MHNL01000005">
    <property type="protein sequence ID" value="OGZ45770.1"/>
    <property type="molecule type" value="Genomic_DNA"/>
</dbReference>
<comment type="caution">
    <text evidence="2">The sequence shown here is derived from an EMBL/GenBank/DDBJ whole genome shotgun (WGS) entry which is preliminary data.</text>
</comment>